<gene>
    <name evidence="1" type="ORF">MNB_SV-15-881</name>
</gene>
<organism evidence="1">
    <name type="scientific">hydrothermal vent metagenome</name>
    <dbReference type="NCBI Taxonomy" id="652676"/>
    <lineage>
        <taxon>unclassified sequences</taxon>
        <taxon>metagenomes</taxon>
        <taxon>ecological metagenomes</taxon>
    </lineage>
</organism>
<protein>
    <submittedName>
        <fullName evidence="1">Zinc-regulated TonB-dependent outer membrane receptor</fullName>
    </submittedName>
</protein>
<dbReference type="SUPFAM" id="SSF56935">
    <property type="entry name" value="Porins"/>
    <property type="match status" value="1"/>
</dbReference>
<evidence type="ECO:0000313" key="1">
    <source>
        <dbReference type="EMBL" id="SHO81315.1"/>
    </source>
</evidence>
<name>A0A1W1EKC7_9ZZZZ</name>
<proteinExistence type="predicted"/>
<dbReference type="EMBL" id="FRYL01000038">
    <property type="protein sequence ID" value="SHO81315.1"/>
    <property type="molecule type" value="Genomic_DNA"/>
</dbReference>
<dbReference type="Gene3D" id="2.40.160.10">
    <property type="entry name" value="Porin"/>
    <property type="match status" value="1"/>
</dbReference>
<dbReference type="AlphaFoldDB" id="A0A1W1EKC7"/>
<keyword evidence="1" id="KW-0675">Receptor</keyword>
<reference evidence="1" key="1">
    <citation type="submission" date="2016-10" db="EMBL/GenBank/DDBJ databases">
        <authorList>
            <person name="de Groot N.N."/>
        </authorList>
    </citation>
    <scope>NUCLEOTIDE SEQUENCE</scope>
</reference>
<dbReference type="InterPro" id="IPR023614">
    <property type="entry name" value="Porin_dom_sf"/>
</dbReference>
<sequence>MKKFLISSALLSTIINASNITNEDLTSELESAKVSTSKTANSGFMPSISLIVDMSYSKESLDVDTSHVEIPGLMSGGGDEGELVGNDGFNLNYAELAIGASVDTYFNLMSIFHLTKDSFEIEEAYVTTSSLPFNLKAKIGKFKSDFGYLNNKHHHSYNFADKPLIYMAFLGEEGLNDEGVQLQYVLPTPFYMMAGFEAFQGLVEPSFGYQGFGGIVEDTKYPSLFVGYIKSSFDIAGGTLLAGVSMAKGDAKLNNLENEDTAEAFDGETTLYGIDLTYKKYFSSNHSLSLSGEYLYREMIGDRIIPIVGGFNRFDLEKNQGGFYSEIVYQYDKNIRAGLRYSAITQNDVFINGIDRDIEDDISVTSAMLEYNPSEYSRIRLQYNHNASLYNEDGTINNKNDITLQFNYSIGAHGAHSF</sequence>
<accession>A0A1W1EKC7</accession>